<feature type="domain" description="GH18" evidence="6">
    <location>
        <begin position="197"/>
        <end position="509"/>
    </location>
</feature>
<keyword evidence="3" id="KW-0624">Polysaccharide degradation</keyword>
<dbReference type="OrthoDB" id="1185215at2"/>
<evidence type="ECO:0000256" key="2">
    <source>
        <dbReference type="ARBA" id="ARBA00012729"/>
    </source>
</evidence>
<dbReference type="InterPro" id="IPR001223">
    <property type="entry name" value="Glyco_hydro18_cat"/>
</dbReference>
<dbReference type="GO" id="GO:0008061">
    <property type="term" value="F:chitin binding"/>
    <property type="evidence" value="ECO:0007669"/>
    <property type="project" value="InterPro"/>
</dbReference>
<dbReference type="InterPro" id="IPR011583">
    <property type="entry name" value="Chitinase_II/V-like_cat"/>
</dbReference>
<keyword evidence="3" id="KW-0119">Carbohydrate metabolism</keyword>
<dbReference type="RefSeq" id="WP_081158437.1">
    <property type="nucleotide sequence ID" value="NZ_LWBP01000001.1"/>
</dbReference>
<feature type="signal peptide" evidence="5">
    <location>
        <begin position="1"/>
        <end position="22"/>
    </location>
</feature>
<keyword evidence="4" id="KW-0812">Transmembrane</keyword>
<dbReference type="EMBL" id="LWBP01000001">
    <property type="protein sequence ID" value="OQP68272.1"/>
    <property type="molecule type" value="Genomic_DNA"/>
</dbReference>
<dbReference type="GO" id="GO:0008843">
    <property type="term" value="F:endochitinase activity"/>
    <property type="evidence" value="ECO:0007669"/>
    <property type="project" value="UniProtKB-EC"/>
</dbReference>
<dbReference type="Gene3D" id="3.20.20.80">
    <property type="entry name" value="Glycosidases"/>
    <property type="match status" value="1"/>
</dbReference>
<keyword evidence="8" id="KW-1185">Reference proteome</keyword>
<keyword evidence="3" id="KW-0146">Chitin degradation</keyword>
<feature type="transmembrane region" description="Helical" evidence="4">
    <location>
        <begin position="644"/>
        <end position="663"/>
    </location>
</feature>
<feature type="transmembrane region" description="Helical" evidence="4">
    <location>
        <begin position="610"/>
        <end position="632"/>
    </location>
</feature>
<dbReference type="Gene3D" id="3.10.50.10">
    <property type="match status" value="1"/>
</dbReference>
<dbReference type="PANTHER" id="PTHR11177:SF317">
    <property type="entry name" value="CHITINASE 12-RELATED"/>
    <property type="match status" value="1"/>
</dbReference>
<accession>A0A1V9GCJ2</accession>
<dbReference type="STRING" id="550983.A4R26_00220"/>
<dbReference type="Proteomes" id="UP000192276">
    <property type="component" value="Unassembled WGS sequence"/>
</dbReference>
<dbReference type="Pfam" id="PF00704">
    <property type="entry name" value="Glyco_hydro_18"/>
    <property type="match status" value="1"/>
</dbReference>
<dbReference type="PANTHER" id="PTHR11177">
    <property type="entry name" value="CHITINASE"/>
    <property type="match status" value="1"/>
</dbReference>
<dbReference type="InterPro" id="IPR050314">
    <property type="entry name" value="Glycosyl_Hydrlase_18"/>
</dbReference>
<feature type="transmembrane region" description="Helical" evidence="4">
    <location>
        <begin position="696"/>
        <end position="718"/>
    </location>
</feature>
<keyword evidence="5" id="KW-0732">Signal</keyword>
<dbReference type="EC" id="3.2.1.14" evidence="2"/>
<evidence type="ECO:0000256" key="4">
    <source>
        <dbReference type="SAM" id="Phobius"/>
    </source>
</evidence>
<keyword evidence="4" id="KW-1133">Transmembrane helix</keyword>
<evidence type="ECO:0000313" key="7">
    <source>
        <dbReference type="EMBL" id="OQP68272.1"/>
    </source>
</evidence>
<protein>
    <recommendedName>
        <fullName evidence="2">chitinase</fullName>
        <ecNumber evidence="2">3.2.1.14</ecNumber>
    </recommendedName>
</protein>
<evidence type="ECO:0000259" key="6">
    <source>
        <dbReference type="PROSITE" id="PS51910"/>
    </source>
</evidence>
<proteinExistence type="predicted"/>
<dbReference type="GO" id="GO:0006032">
    <property type="term" value="P:chitin catabolic process"/>
    <property type="evidence" value="ECO:0007669"/>
    <property type="project" value="UniProtKB-KW"/>
</dbReference>
<organism evidence="7 8">
    <name type="scientific">Niastella populi</name>
    <dbReference type="NCBI Taxonomy" id="550983"/>
    <lineage>
        <taxon>Bacteria</taxon>
        <taxon>Pseudomonadati</taxon>
        <taxon>Bacteroidota</taxon>
        <taxon>Chitinophagia</taxon>
        <taxon>Chitinophagales</taxon>
        <taxon>Chitinophagaceae</taxon>
        <taxon>Niastella</taxon>
    </lineage>
</organism>
<sequence>MKRFSHAAACLICLLLFFTSNAQTIVDGAEVKKETRKSFVKVLLDKIKFTKNAREKERERILTLVENLGLQDSITANANNIQLIIHELEKKENQHYDSLKKIINTIRLADQGLAAGMPGENSVQPENGFSDKDLETLASQIMPLLREKEAGDKEEKEKQEVLKKLREIRDNNAGIIHTRKIADSVIKRFSVTLKNRAALFGFYDSDAGSFAGTPVLQTLNSFIYHSLFVNETTGDIINKAPLYASPAISAAQAAGCGVYFSVLVHNSDSRSSFLYNANAWQTCVDTLLVLLKKSHAKGIVLSYKNLRKKDRRLFTDLVLFISGALQQYNASYELFLTVPRVDLAGAYDIQALDEAADKFFIDFATNTTSVCSPLAPLKGSQYNTIENSFAWYESQGVKANKMVLILPYRGTSWQMRDASLKQDIFTGYLNISTIKNKYGEAAFYDEETSSVYIDTVYANNRVGRIWYDNEFTLGEKYDFILNNGLGGAALFCINYDEGLKVLRDELMYKFAFADTTYLQDSIIRSVAGLSFLQKAERYLSLYGYILQNPCATCYQNYEGDGSASQREQVLISYLSELKIDSLIRAKNGRVAPTSLKEQFNYINSRLTTTLLYITVGLLLVSLGFIFIYVAGLRYNGEDWQYKKTVAFILILFSALFVFSGFTWCFTNDLIPLFGVSGSFALGADCRTDPNCINIPFSTLLLIIISGIVIGFILFRYFITPLLKRKDVP</sequence>
<feature type="chain" id="PRO_5012190174" description="chitinase" evidence="5">
    <location>
        <begin position="23"/>
        <end position="728"/>
    </location>
</feature>
<evidence type="ECO:0000313" key="8">
    <source>
        <dbReference type="Proteomes" id="UP000192276"/>
    </source>
</evidence>
<dbReference type="InterPro" id="IPR029070">
    <property type="entry name" value="Chitinase_insertion_sf"/>
</dbReference>
<dbReference type="AlphaFoldDB" id="A0A1V9GCJ2"/>
<name>A0A1V9GCJ2_9BACT</name>
<dbReference type="PROSITE" id="PS51910">
    <property type="entry name" value="GH18_2"/>
    <property type="match status" value="1"/>
</dbReference>
<dbReference type="InterPro" id="IPR017853">
    <property type="entry name" value="GH"/>
</dbReference>
<reference evidence="8" key="1">
    <citation type="submission" date="2016-04" db="EMBL/GenBank/DDBJ databases">
        <authorList>
            <person name="Chen L."/>
            <person name="Zhuang W."/>
            <person name="Wang G."/>
        </authorList>
    </citation>
    <scope>NUCLEOTIDE SEQUENCE [LARGE SCALE GENOMIC DNA]</scope>
    <source>
        <strain evidence="8">208</strain>
    </source>
</reference>
<dbReference type="GO" id="GO:0005975">
    <property type="term" value="P:carbohydrate metabolic process"/>
    <property type="evidence" value="ECO:0007669"/>
    <property type="project" value="InterPro"/>
</dbReference>
<evidence type="ECO:0000256" key="5">
    <source>
        <dbReference type="SAM" id="SignalP"/>
    </source>
</evidence>
<evidence type="ECO:0000256" key="3">
    <source>
        <dbReference type="ARBA" id="ARBA00023024"/>
    </source>
</evidence>
<evidence type="ECO:0000256" key="1">
    <source>
        <dbReference type="ARBA" id="ARBA00000822"/>
    </source>
</evidence>
<dbReference type="SUPFAM" id="SSF51445">
    <property type="entry name" value="(Trans)glycosidases"/>
    <property type="match status" value="1"/>
</dbReference>
<comment type="caution">
    <text evidence="7">The sequence shown here is derived from an EMBL/GenBank/DDBJ whole genome shotgun (WGS) entry which is preliminary data.</text>
</comment>
<dbReference type="SMART" id="SM00636">
    <property type="entry name" value="Glyco_18"/>
    <property type="match status" value="1"/>
</dbReference>
<keyword evidence="4" id="KW-0472">Membrane</keyword>
<comment type="catalytic activity">
    <reaction evidence="1">
        <text>Random endo-hydrolysis of N-acetyl-beta-D-glucosaminide (1-&gt;4)-beta-linkages in chitin and chitodextrins.</text>
        <dbReference type="EC" id="3.2.1.14"/>
    </reaction>
</comment>
<gene>
    <name evidence="7" type="ORF">A4R26_00220</name>
</gene>